<keyword evidence="1" id="KW-1133">Transmembrane helix</keyword>
<dbReference type="Pfam" id="PF06961">
    <property type="entry name" value="DUF1294"/>
    <property type="match status" value="1"/>
</dbReference>
<sequence length="125" mass="13961">MLLRPVDKKSLILWIILSLLAVLAAWYLLDAEPIILGLIGVNVGTMIAMLIDKIQASHGARRLSERSLYLMTFLGGSIGMLVSIWLFRHKSRKSSFQFVVGVLVILQLALLLWLFETDVIAVLSL</sequence>
<feature type="transmembrane region" description="Helical" evidence="1">
    <location>
        <begin position="94"/>
        <end position="115"/>
    </location>
</feature>
<reference evidence="3" key="1">
    <citation type="submission" date="2017-09" db="EMBL/GenBank/DDBJ databases">
        <title>Depth-based differentiation of microbial function through sediment-hosted aquifers and enrichment of novel symbionts in the deep terrestrial subsurface.</title>
        <authorList>
            <person name="Probst A.J."/>
            <person name="Ladd B."/>
            <person name="Jarett J.K."/>
            <person name="Geller-Mcgrath D.E."/>
            <person name="Sieber C.M.K."/>
            <person name="Emerson J.B."/>
            <person name="Anantharaman K."/>
            <person name="Thomas B.C."/>
            <person name="Malmstrom R."/>
            <person name="Stieglmeier M."/>
            <person name="Klingl A."/>
            <person name="Woyke T."/>
            <person name="Ryan C.M."/>
            <person name="Banfield J.F."/>
        </authorList>
    </citation>
    <scope>NUCLEOTIDE SEQUENCE [LARGE SCALE GENOMIC DNA]</scope>
</reference>
<dbReference type="AlphaFoldDB" id="A0A2M7XEV2"/>
<feature type="transmembrane region" description="Helical" evidence="1">
    <location>
        <begin position="12"/>
        <end position="29"/>
    </location>
</feature>
<evidence type="ECO:0000313" key="2">
    <source>
        <dbReference type="EMBL" id="PJA46400.1"/>
    </source>
</evidence>
<keyword evidence="1" id="KW-0472">Membrane</keyword>
<feature type="transmembrane region" description="Helical" evidence="1">
    <location>
        <begin position="68"/>
        <end position="88"/>
    </location>
</feature>
<comment type="caution">
    <text evidence="2">The sequence shown here is derived from an EMBL/GenBank/DDBJ whole genome shotgun (WGS) entry which is preliminary data.</text>
</comment>
<feature type="transmembrane region" description="Helical" evidence="1">
    <location>
        <begin position="35"/>
        <end position="56"/>
    </location>
</feature>
<evidence type="ECO:0008006" key="4">
    <source>
        <dbReference type="Google" id="ProtNLM"/>
    </source>
</evidence>
<dbReference type="EMBL" id="PFWU01000001">
    <property type="protein sequence ID" value="PJA46400.1"/>
    <property type="molecule type" value="Genomic_DNA"/>
</dbReference>
<accession>A0A2M7XEV2</accession>
<keyword evidence="1" id="KW-0812">Transmembrane</keyword>
<name>A0A2M7XEV2_9BACT</name>
<protein>
    <recommendedName>
        <fullName evidence="4">DUF1294 domain-containing protein</fullName>
    </recommendedName>
</protein>
<evidence type="ECO:0000313" key="3">
    <source>
        <dbReference type="Proteomes" id="UP000229385"/>
    </source>
</evidence>
<proteinExistence type="predicted"/>
<gene>
    <name evidence="2" type="ORF">CO174_00085</name>
</gene>
<dbReference type="Proteomes" id="UP000229385">
    <property type="component" value="Unassembled WGS sequence"/>
</dbReference>
<dbReference type="InterPro" id="IPR010718">
    <property type="entry name" value="DUF1294"/>
</dbReference>
<evidence type="ECO:0000256" key="1">
    <source>
        <dbReference type="SAM" id="Phobius"/>
    </source>
</evidence>
<organism evidence="2 3">
    <name type="scientific">Candidatus Uhrbacteria bacterium CG_4_9_14_3_um_filter_50_9</name>
    <dbReference type="NCBI Taxonomy" id="1975035"/>
    <lineage>
        <taxon>Bacteria</taxon>
        <taxon>Candidatus Uhriibacteriota</taxon>
    </lineage>
</organism>